<organism evidence="2 3">
    <name type="scientific">Orchesella cincta</name>
    <name type="common">Springtail</name>
    <name type="synonym">Podura cincta</name>
    <dbReference type="NCBI Taxonomy" id="48709"/>
    <lineage>
        <taxon>Eukaryota</taxon>
        <taxon>Metazoa</taxon>
        <taxon>Ecdysozoa</taxon>
        <taxon>Arthropoda</taxon>
        <taxon>Hexapoda</taxon>
        <taxon>Collembola</taxon>
        <taxon>Entomobryomorpha</taxon>
        <taxon>Entomobryoidea</taxon>
        <taxon>Orchesellidae</taxon>
        <taxon>Orchesellinae</taxon>
        <taxon>Orchesella</taxon>
    </lineage>
</organism>
<dbReference type="Proteomes" id="UP000094527">
    <property type="component" value="Unassembled WGS sequence"/>
</dbReference>
<sequence>MTVDPAERHPTICNPLKYESECSSCTSDSVSLLILNRFRFLLVTTSDLGGVATNGNDSTPCCCCCGVLDDLVDFSTFSWNVGLRGDERFSGVDTDGGTAKRDGLTSCSNNSDGLPSDSPNPSKHPHKT</sequence>
<feature type="compositionally biased region" description="Polar residues" evidence="1">
    <location>
        <begin position="105"/>
        <end position="121"/>
    </location>
</feature>
<dbReference type="AlphaFoldDB" id="A0A1D2MYE1"/>
<gene>
    <name evidence="2" type="ORF">Ocin01_08670</name>
</gene>
<dbReference type="EMBL" id="LJIJ01000389">
    <property type="protein sequence ID" value="ODM98008.1"/>
    <property type="molecule type" value="Genomic_DNA"/>
</dbReference>
<evidence type="ECO:0000313" key="3">
    <source>
        <dbReference type="Proteomes" id="UP000094527"/>
    </source>
</evidence>
<name>A0A1D2MYE1_ORCCI</name>
<proteinExistence type="predicted"/>
<evidence type="ECO:0000256" key="1">
    <source>
        <dbReference type="SAM" id="MobiDB-lite"/>
    </source>
</evidence>
<evidence type="ECO:0000313" key="2">
    <source>
        <dbReference type="EMBL" id="ODM98008.1"/>
    </source>
</evidence>
<reference evidence="2 3" key="1">
    <citation type="journal article" date="2016" name="Genome Biol. Evol.">
        <title>Gene Family Evolution Reflects Adaptation to Soil Environmental Stressors in the Genome of the Collembolan Orchesella cincta.</title>
        <authorList>
            <person name="Faddeeva-Vakhrusheva A."/>
            <person name="Derks M.F."/>
            <person name="Anvar S.Y."/>
            <person name="Agamennone V."/>
            <person name="Suring W."/>
            <person name="Smit S."/>
            <person name="van Straalen N.M."/>
            <person name="Roelofs D."/>
        </authorList>
    </citation>
    <scope>NUCLEOTIDE SEQUENCE [LARGE SCALE GENOMIC DNA]</scope>
    <source>
        <tissue evidence="2">Mixed pool</tissue>
    </source>
</reference>
<feature type="region of interest" description="Disordered" evidence="1">
    <location>
        <begin position="86"/>
        <end position="128"/>
    </location>
</feature>
<protein>
    <submittedName>
        <fullName evidence="2">Uncharacterized protein</fullName>
    </submittedName>
</protein>
<accession>A0A1D2MYE1</accession>
<keyword evidence="3" id="KW-1185">Reference proteome</keyword>
<comment type="caution">
    <text evidence="2">The sequence shown here is derived from an EMBL/GenBank/DDBJ whole genome shotgun (WGS) entry which is preliminary data.</text>
</comment>